<feature type="domain" description="GH15-like" evidence="1">
    <location>
        <begin position="225"/>
        <end position="586"/>
    </location>
</feature>
<dbReference type="PANTHER" id="PTHR31616">
    <property type="entry name" value="TREHALASE"/>
    <property type="match status" value="1"/>
</dbReference>
<dbReference type="PANTHER" id="PTHR31616:SF0">
    <property type="entry name" value="GLUCAN 1,4-ALPHA-GLUCOSIDASE"/>
    <property type="match status" value="1"/>
</dbReference>
<reference evidence="3 4" key="1">
    <citation type="submission" date="2017-03" db="EMBL/GenBank/DDBJ databases">
        <title>Genome sequence of Sphingomonas dokdonensis DSM 21029.</title>
        <authorList>
            <person name="Poehlein A."/>
            <person name="Wuebbeler J.H."/>
            <person name="Steinbuechel A."/>
            <person name="Daniel R."/>
        </authorList>
    </citation>
    <scope>NUCLEOTIDE SEQUENCE [LARGE SCALE GENOMIC DNA]</scope>
    <source>
        <strain evidence="3 4">DSM 21029</strain>
    </source>
</reference>
<dbReference type="Proteomes" id="UP000197290">
    <property type="component" value="Unassembled WGS sequence"/>
</dbReference>
<comment type="caution">
    <text evidence="3">The sequence shown here is derived from an EMBL/GenBank/DDBJ whole genome shotgun (WGS) entry which is preliminary data.</text>
</comment>
<evidence type="ECO:0000313" key="3">
    <source>
        <dbReference type="EMBL" id="OWK30422.1"/>
    </source>
</evidence>
<keyword evidence="4" id="KW-1185">Reference proteome</keyword>
<dbReference type="SUPFAM" id="SSF48208">
    <property type="entry name" value="Six-hairpin glycosidases"/>
    <property type="match status" value="1"/>
</dbReference>
<evidence type="ECO:0000259" key="1">
    <source>
        <dbReference type="Pfam" id="PF00723"/>
    </source>
</evidence>
<dbReference type="InterPro" id="IPR045582">
    <property type="entry name" value="Trehalase-like_N"/>
</dbReference>
<dbReference type="InterPro" id="IPR008928">
    <property type="entry name" value="6-hairpin_glycosidase_sf"/>
</dbReference>
<keyword evidence="3" id="KW-0378">Hydrolase</keyword>
<proteinExistence type="predicted"/>
<dbReference type="EC" id="3.2.1.28" evidence="3"/>
<sequence length="603" mass="67326">MVEPLRAIGDHGIVGDLETVALVARDGAIDYLCWPSLDSPTIFADLLHPGRGGAFEITPHLDHPRHLQLYVPDTNVLVTRWMGDDGSAEVIDLMPQPDARRASGHEARSLIRRLTVTSGTVSFTMRCAPRFDYAREVPAAAAIEGGVRFSGQQLSLSLYASTALEPDEGAARARFTLSKGEIAWFVLGDDTLPCPDDAAIQAQIDATAHVWRAWLRRSTYKGRWREQVLRSALSLKLLTSARYGSIAAAGTFSLPEAKGSERNWDYRATWIRDASFTVYAFLRLGFTEEAEHYNRWVGERVMASDRDDPLRIMYALDGSEMAEESELPHMTGYADSRPVRIGNAAHSQTQLDIFGELLDSVYLSNKYGAAIPHEGWLHVCGIVDYVIAHWQEPDAGIWEMRSEPRHFLHSRVMCWVALDRAIRLAKKRSLPAPLVAWSEARDAIVADVWANFRHPEHGYFVQERGGRDLDAALLMMPLVRFVSSTDPAWLRTLDAIGEQLCDDGLVYRYRVDDALAGDEGAFTTCTFWFAECLARAGRLDEARMQLAKGAAYANHLGLFAEEVDVRGLSLGNFPQALTHLAFISAAHFLDRRLDPAYRPSWQP</sequence>
<protein>
    <submittedName>
        <fullName evidence="3">Trehalase</fullName>
        <ecNumber evidence="3">3.2.1.28</ecNumber>
    </submittedName>
</protein>
<dbReference type="AlphaFoldDB" id="A0A245ZL04"/>
<dbReference type="Pfam" id="PF00723">
    <property type="entry name" value="Glyco_hydro_15"/>
    <property type="match status" value="1"/>
</dbReference>
<dbReference type="Gene3D" id="1.50.10.10">
    <property type="match status" value="1"/>
</dbReference>
<dbReference type="InterPro" id="IPR011613">
    <property type="entry name" value="GH15-like"/>
</dbReference>
<dbReference type="GO" id="GO:0004555">
    <property type="term" value="F:alpha,alpha-trehalase activity"/>
    <property type="evidence" value="ECO:0007669"/>
    <property type="project" value="UniProtKB-EC"/>
</dbReference>
<dbReference type="Pfam" id="PF19291">
    <property type="entry name" value="TREH_N"/>
    <property type="match status" value="1"/>
</dbReference>
<dbReference type="EMBL" id="NBBI01000003">
    <property type="protein sequence ID" value="OWK30422.1"/>
    <property type="molecule type" value="Genomic_DNA"/>
</dbReference>
<gene>
    <name evidence="3" type="ORF">SPDO_21080</name>
</gene>
<organism evidence="3 4">
    <name type="scientific">Sphingomonas dokdonensis</name>
    <dbReference type="NCBI Taxonomy" id="344880"/>
    <lineage>
        <taxon>Bacteria</taxon>
        <taxon>Pseudomonadati</taxon>
        <taxon>Pseudomonadota</taxon>
        <taxon>Alphaproteobacteria</taxon>
        <taxon>Sphingomonadales</taxon>
        <taxon>Sphingomonadaceae</taxon>
        <taxon>Sphingomonas</taxon>
    </lineage>
</organism>
<accession>A0A245ZL04</accession>
<evidence type="ECO:0000259" key="2">
    <source>
        <dbReference type="Pfam" id="PF19291"/>
    </source>
</evidence>
<evidence type="ECO:0000313" key="4">
    <source>
        <dbReference type="Proteomes" id="UP000197290"/>
    </source>
</evidence>
<dbReference type="InterPro" id="IPR012341">
    <property type="entry name" value="6hp_glycosidase-like_sf"/>
</dbReference>
<name>A0A245ZL04_9SPHN</name>
<feature type="domain" description="Trehalase-like N-terminal" evidence="2">
    <location>
        <begin position="8"/>
        <end position="161"/>
    </location>
</feature>
<dbReference type="GO" id="GO:0005975">
    <property type="term" value="P:carbohydrate metabolic process"/>
    <property type="evidence" value="ECO:0007669"/>
    <property type="project" value="InterPro"/>
</dbReference>
<dbReference type="RefSeq" id="WP_088367402.1">
    <property type="nucleotide sequence ID" value="NZ_NBBI01000003.1"/>
</dbReference>
<keyword evidence="3" id="KW-0326">Glycosidase</keyword>
<dbReference type="OrthoDB" id="3902805at2"/>